<organism evidence="1 2">
    <name type="scientific">Roseburia amylophila</name>
    <dbReference type="NCBI Taxonomy" id="2981794"/>
    <lineage>
        <taxon>Bacteria</taxon>
        <taxon>Bacillati</taxon>
        <taxon>Bacillota</taxon>
        <taxon>Clostridia</taxon>
        <taxon>Lachnospirales</taxon>
        <taxon>Lachnospiraceae</taxon>
        <taxon>Roseburia</taxon>
    </lineage>
</organism>
<keyword evidence="2" id="KW-1185">Reference proteome</keyword>
<dbReference type="RefSeq" id="WP_022243603.1">
    <property type="nucleotide sequence ID" value="NZ_JAJEQW010000006.1"/>
</dbReference>
<reference evidence="1 2" key="1">
    <citation type="journal article" date="2021" name="ISME Commun">
        <title>Automated analysis of genomic sequences facilitates high-throughput and comprehensive description of bacteria.</title>
        <authorList>
            <person name="Hitch T.C.A."/>
        </authorList>
    </citation>
    <scope>NUCLEOTIDE SEQUENCE [LARGE SCALE GENOMIC DNA]</scope>
    <source>
        <strain evidence="1 2">Sanger_19</strain>
    </source>
</reference>
<evidence type="ECO:0000313" key="2">
    <source>
        <dbReference type="Proteomes" id="UP001209666"/>
    </source>
</evidence>
<evidence type="ECO:0000313" key="1">
    <source>
        <dbReference type="EMBL" id="MCU6716217.1"/>
    </source>
</evidence>
<dbReference type="EMBL" id="JAOQKI010000003">
    <property type="protein sequence ID" value="MCU6716217.1"/>
    <property type="molecule type" value="Genomic_DNA"/>
</dbReference>
<name>A0ABT2SAZ0_9FIRM</name>
<sequence>METLKRYLIFLVGLFVNSLGVSLNTDLGEKFIENCIRSAMKL</sequence>
<dbReference type="Proteomes" id="UP001209666">
    <property type="component" value="Unassembled WGS sequence"/>
</dbReference>
<gene>
    <name evidence="1" type="ORF">OCV43_02850</name>
</gene>
<comment type="caution">
    <text evidence="1">The sequence shown here is derived from an EMBL/GenBank/DDBJ whole genome shotgun (WGS) entry which is preliminary data.</text>
</comment>
<accession>A0ABT2SAZ0</accession>
<protein>
    <submittedName>
        <fullName evidence="1">Uncharacterized protein</fullName>
    </submittedName>
</protein>
<proteinExistence type="predicted"/>